<dbReference type="Proteomes" id="UP001589610">
    <property type="component" value="Unassembled WGS sequence"/>
</dbReference>
<comment type="caution">
    <text evidence="1">The sequence shown here is derived from an EMBL/GenBank/DDBJ whole genome shotgun (WGS) entry which is preliminary data.</text>
</comment>
<keyword evidence="2" id="KW-1185">Reference proteome</keyword>
<evidence type="ECO:0000313" key="1">
    <source>
        <dbReference type="EMBL" id="MFB9681251.1"/>
    </source>
</evidence>
<reference evidence="1 2" key="1">
    <citation type="submission" date="2024-09" db="EMBL/GenBank/DDBJ databases">
        <authorList>
            <person name="Sun Q."/>
            <person name="Mori K."/>
        </authorList>
    </citation>
    <scope>NUCLEOTIDE SEQUENCE [LARGE SCALE GENOMIC DNA]</scope>
    <source>
        <strain evidence="1 2">JCM 3028</strain>
    </source>
</reference>
<organism evidence="1 2">
    <name type="scientific">Streptosporangium vulgare</name>
    <dbReference type="NCBI Taxonomy" id="46190"/>
    <lineage>
        <taxon>Bacteria</taxon>
        <taxon>Bacillati</taxon>
        <taxon>Actinomycetota</taxon>
        <taxon>Actinomycetes</taxon>
        <taxon>Streptosporangiales</taxon>
        <taxon>Streptosporangiaceae</taxon>
        <taxon>Streptosporangium</taxon>
    </lineage>
</organism>
<dbReference type="RefSeq" id="WP_344747696.1">
    <property type="nucleotide sequence ID" value="NZ_BAAAWW010000136.1"/>
</dbReference>
<protein>
    <submittedName>
        <fullName evidence="1">Uncharacterized protein</fullName>
    </submittedName>
</protein>
<gene>
    <name evidence="1" type="ORF">ACFFRH_37725</name>
</gene>
<accession>A0ABV5TQZ1</accession>
<sequence length="94" mass="10033">MPVMTLDDLRARCVAALEEESGGLSLTREQAVDVFLDVAAPTLAAIDRVRDLHHVHWCHIDGHALDRTPTPCVNDGVCSCGKTGCPTIAALEAI</sequence>
<evidence type="ECO:0000313" key="2">
    <source>
        <dbReference type="Proteomes" id="UP001589610"/>
    </source>
</evidence>
<proteinExistence type="predicted"/>
<dbReference type="EMBL" id="JBHMBS010000031">
    <property type="protein sequence ID" value="MFB9681251.1"/>
    <property type="molecule type" value="Genomic_DNA"/>
</dbReference>
<name>A0ABV5TQZ1_9ACTN</name>